<keyword evidence="2" id="KW-0175">Coiled coil</keyword>
<feature type="domain" description="Fe/B12 periplasmic-binding" evidence="3">
    <location>
        <begin position="37"/>
        <end position="292"/>
    </location>
</feature>
<protein>
    <submittedName>
        <fullName evidence="4">Cobalamin-binding protein</fullName>
    </submittedName>
</protein>
<dbReference type="InterPro" id="IPR002491">
    <property type="entry name" value="ABC_transptr_periplasmic_BD"/>
</dbReference>
<evidence type="ECO:0000256" key="2">
    <source>
        <dbReference type="SAM" id="Coils"/>
    </source>
</evidence>
<gene>
    <name evidence="4" type="ORF">HYY20_01390</name>
</gene>
<dbReference type="InterPro" id="IPR050902">
    <property type="entry name" value="ABC_Transporter_SBP"/>
</dbReference>
<evidence type="ECO:0000256" key="1">
    <source>
        <dbReference type="ARBA" id="ARBA00022729"/>
    </source>
</evidence>
<keyword evidence="1" id="KW-0732">Signal</keyword>
<reference evidence="4" key="1">
    <citation type="submission" date="2020-07" db="EMBL/GenBank/DDBJ databases">
        <title>Huge and variable diversity of episymbiotic CPR bacteria and DPANN archaea in groundwater ecosystems.</title>
        <authorList>
            <person name="He C.Y."/>
            <person name="Keren R."/>
            <person name="Whittaker M."/>
            <person name="Farag I.F."/>
            <person name="Doudna J."/>
            <person name="Cate J.H.D."/>
            <person name="Banfield J.F."/>
        </authorList>
    </citation>
    <scope>NUCLEOTIDE SEQUENCE</scope>
    <source>
        <strain evidence="4">NC_groundwater_672_Ag_B-0.1um_62_36</strain>
    </source>
</reference>
<comment type="caution">
    <text evidence="4">The sequence shown here is derived from an EMBL/GenBank/DDBJ whole genome shotgun (WGS) entry which is preliminary data.</text>
</comment>
<dbReference type="InterPro" id="IPR054828">
    <property type="entry name" value="Vit_B12_bind_prot"/>
</dbReference>
<organism evidence="4 5">
    <name type="scientific">Tectimicrobiota bacterium</name>
    <dbReference type="NCBI Taxonomy" id="2528274"/>
    <lineage>
        <taxon>Bacteria</taxon>
        <taxon>Pseudomonadati</taxon>
        <taxon>Nitrospinota/Tectimicrobiota group</taxon>
        <taxon>Candidatus Tectimicrobiota</taxon>
    </lineage>
</organism>
<dbReference type="Proteomes" id="UP000769766">
    <property type="component" value="Unassembled WGS sequence"/>
</dbReference>
<evidence type="ECO:0000313" key="5">
    <source>
        <dbReference type="Proteomes" id="UP000769766"/>
    </source>
</evidence>
<dbReference type="PANTHER" id="PTHR30535:SF34">
    <property type="entry name" value="MOLYBDATE-BINDING PROTEIN MOLA"/>
    <property type="match status" value="1"/>
</dbReference>
<evidence type="ECO:0000259" key="3">
    <source>
        <dbReference type="PROSITE" id="PS50983"/>
    </source>
</evidence>
<accession>A0A932FZM2</accession>
<evidence type="ECO:0000313" key="4">
    <source>
        <dbReference type="EMBL" id="MBI2875515.1"/>
    </source>
</evidence>
<dbReference type="PANTHER" id="PTHR30535">
    <property type="entry name" value="VITAMIN B12-BINDING PROTEIN"/>
    <property type="match status" value="1"/>
</dbReference>
<dbReference type="CDD" id="cd01144">
    <property type="entry name" value="BtuF"/>
    <property type="match status" value="1"/>
</dbReference>
<dbReference type="AlphaFoldDB" id="A0A932FZM2"/>
<name>A0A932FZM2_UNCTE</name>
<dbReference type="GO" id="GO:0071281">
    <property type="term" value="P:cellular response to iron ion"/>
    <property type="evidence" value="ECO:0007669"/>
    <property type="project" value="TreeGrafter"/>
</dbReference>
<dbReference type="NCBIfam" id="NF038402">
    <property type="entry name" value="TroA_like"/>
    <property type="match status" value="1"/>
</dbReference>
<proteinExistence type="predicted"/>
<dbReference type="PROSITE" id="PS50983">
    <property type="entry name" value="FE_B12_PBP"/>
    <property type="match status" value="1"/>
</dbReference>
<sequence>MKRVVVGILLGLALAGWGALSRLPNGAPAASASPPQRIVSLAPSLTEILFALGLGNRVVGVTDFCDYPEAARRRPKVGGYVTPSLEAIVGLKPQLVVAVPDVTNRALLERLSQLEIQVLRHEARGLPDIWSTIEAIGRTTGTQPQAQRLVAEMRERMERVREQTRRAPQVRVLFVFAYDPLVVAGGGTFFDELIRLAGGTNVAGDSRVRYPKYSLEEVLRRDPQVILLPGRHGVSADLLPAQDSAQPWQRWPGISAVRQGRIYTVNDTALIRPGPRLIQGLELLARLLHPELWGQGRRKDP</sequence>
<feature type="coiled-coil region" evidence="2">
    <location>
        <begin position="104"/>
        <end position="163"/>
    </location>
</feature>
<dbReference type="EMBL" id="JACPRF010000040">
    <property type="protein sequence ID" value="MBI2875515.1"/>
    <property type="molecule type" value="Genomic_DNA"/>
</dbReference>
<dbReference type="Pfam" id="PF01497">
    <property type="entry name" value="Peripla_BP_2"/>
    <property type="match status" value="1"/>
</dbReference>
<dbReference type="Gene3D" id="3.40.50.1980">
    <property type="entry name" value="Nitrogenase molybdenum iron protein domain"/>
    <property type="match status" value="2"/>
</dbReference>
<dbReference type="SUPFAM" id="SSF53807">
    <property type="entry name" value="Helical backbone' metal receptor"/>
    <property type="match status" value="1"/>
</dbReference>